<dbReference type="Pfam" id="PF00440">
    <property type="entry name" value="TetR_N"/>
    <property type="match status" value="1"/>
</dbReference>
<name>A0ABW8AGJ2_9ACTN</name>
<evidence type="ECO:0000313" key="7">
    <source>
        <dbReference type="EMBL" id="MFI7445557.1"/>
    </source>
</evidence>
<dbReference type="Proteomes" id="UP001612928">
    <property type="component" value="Unassembled WGS sequence"/>
</dbReference>
<proteinExistence type="predicted"/>
<keyword evidence="2" id="KW-0805">Transcription regulation</keyword>
<dbReference type="InterPro" id="IPR036271">
    <property type="entry name" value="Tet_transcr_reg_TetR-rel_C_sf"/>
</dbReference>
<feature type="domain" description="HTH tetR-type" evidence="6">
    <location>
        <begin position="17"/>
        <end position="77"/>
    </location>
</feature>
<dbReference type="Pfam" id="PF02909">
    <property type="entry name" value="TetR_C_1"/>
    <property type="match status" value="1"/>
</dbReference>
<evidence type="ECO:0000256" key="3">
    <source>
        <dbReference type="ARBA" id="ARBA00023125"/>
    </source>
</evidence>
<dbReference type="InterPro" id="IPR003012">
    <property type="entry name" value="Tet_transcr_reg_TetR"/>
</dbReference>
<accession>A0ABW8AGJ2</accession>
<keyword evidence="4" id="KW-0804">Transcription</keyword>
<keyword evidence="3 5" id="KW-0238">DNA-binding</keyword>
<organism evidence="7 8">
    <name type="scientific">Nonomuraea indica</name>
    <dbReference type="NCBI Taxonomy" id="1581193"/>
    <lineage>
        <taxon>Bacteria</taxon>
        <taxon>Bacillati</taxon>
        <taxon>Actinomycetota</taxon>
        <taxon>Actinomycetes</taxon>
        <taxon>Streptosporangiales</taxon>
        <taxon>Streptosporangiaceae</taxon>
        <taxon>Nonomuraea</taxon>
    </lineage>
</organism>
<sequence length="236" mass="26255">MSEGNVRRRATRAARAPLSRAEVVEVALRYVDEHGLDALTMRALATQMGVYPTALYWHMGDKAQLVAAVSAKVLEDIVLPSGHDMRWDDWLSTVALSCRDAMRRHPNLAPVIGSQLAVTTTALPLVERVIDVLERAGFTGQTLIEVYNTVIGFVLGWVTLELSQGPAEGNDEWQQEYEAQLRSANPTAYPALTRNLDLLANNAFLVRWDSGRDRPMDLSFETALDVLIRGLRAKRE</sequence>
<keyword evidence="8" id="KW-1185">Reference proteome</keyword>
<dbReference type="PROSITE" id="PS50977">
    <property type="entry name" value="HTH_TETR_2"/>
    <property type="match status" value="1"/>
</dbReference>
<protein>
    <submittedName>
        <fullName evidence="7">TetR/AcrR family transcriptional regulator C-terminal domain-containing protein</fullName>
    </submittedName>
</protein>
<keyword evidence="1" id="KW-0678">Repressor</keyword>
<dbReference type="Gene3D" id="1.10.10.60">
    <property type="entry name" value="Homeodomain-like"/>
    <property type="match status" value="1"/>
</dbReference>
<evidence type="ECO:0000256" key="4">
    <source>
        <dbReference type="ARBA" id="ARBA00023163"/>
    </source>
</evidence>
<dbReference type="EMBL" id="JBITMB010000015">
    <property type="protein sequence ID" value="MFI7445557.1"/>
    <property type="molecule type" value="Genomic_DNA"/>
</dbReference>
<dbReference type="InterPro" id="IPR001647">
    <property type="entry name" value="HTH_TetR"/>
</dbReference>
<dbReference type="PANTHER" id="PTHR30055">
    <property type="entry name" value="HTH-TYPE TRANSCRIPTIONAL REGULATOR RUTR"/>
    <property type="match status" value="1"/>
</dbReference>
<dbReference type="PANTHER" id="PTHR30055:SF151">
    <property type="entry name" value="TRANSCRIPTIONAL REGULATORY PROTEIN"/>
    <property type="match status" value="1"/>
</dbReference>
<dbReference type="InterPro" id="IPR009057">
    <property type="entry name" value="Homeodomain-like_sf"/>
</dbReference>
<dbReference type="SUPFAM" id="SSF48498">
    <property type="entry name" value="Tetracyclin repressor-like, C-terminal domain"/>
    <property type="match status" value="1"/>
</dbReference>
<dbReference type="InterPro" id="IPR050109">
    <property type="entry name" value="HTH-type_TetR-like_transc_reg"/>
</dbReference>
<dbReference type="SUPFAM" id="SSF46689">
    <property type="entry name" value="Homeodomain-like"/>
    <property type="match status" value="1"/>
</dbReference>
<gene>
    <name evidence="7" type="ORF">ACIBP5_36795</name>
</gene>
<dbReference type="PRINTS" id="PR00400">
    <property type="entry name" value="TETREPRESSOR"/>
</dbReference>
<feature type="DNA-binding region" description="H-T-H motif" evidence="5">
    <location>
        <begin position="40"/>
        <end position="59"/>
    </location>
</feature>
<evidence type="ECO:0000259" key="6">
    <source>
        <dbReference type="PROSITE" id="PS50977"/>
    </source>
</evidence>
<dbReference type="InterPro" id="IPR004111">
    <property type="entry name" value="Repressor_TetR_C"/>
</dbReference>
<comment type="caution">
    <text evidence="7">The sequence shown here is derived from an EMBL/GenBank/DDBJ whole genome shotgun (WGS) entry which is preliminary data.</text>
</comment>
<evidence type="ECO:0000256" key="5">
    <source>
        <dbReference type="PROSITE-ProRule" id="PRU00335"/>
    </source>
</evidence>
<dbReference type="RefSeq" id="WP_397026017.1">
    <property type="nucleotide sequence ID" value="NZ_JBITMB010000015.1"/>
</dbReference>
<evidence type="ECO:0000256" key="2">
    <source>
        <dbReference type="ARBA" id="ARBA00023015"/>
    </source>
</evidence>
<evidence type="ECO:0000256" key="1">
    <source>
        <dbReference type="ARBA" id="ARBA00022491"/>
    </source>
</evidence>
<evidence type="ECO:0000313" key="8">
    <source>
        <dbReference type="Proteomes" id="UP001612928"/>
    </source>
</evidence>
<dbReference type="Gene3D" id="1.10.357.10">
    <property type="entry name" value="Tetracycline Repressor, domain 2"/>
    <property type="match status" value="1"/>
</dbReference>
<reference evidence="7 8" key="1">
    <citation type="submission" date="2024-10" db="EMBL/GenBank/DDBJ databases">
        <title>The Natural Products Discovery Center: Release of the First 8490 Sequenced Strains for Exploring Actinobacteria Biosynthetic Diversity.</title>
        <authorList>
            <person name="Kalkreuter E."/>
            <person name="Kautsar S.A."/>
            <person name="Yang D."/>
            <person name="Bader C.D."/>
            <person name="Teijaro C.N."/>
            <person name="Fluegel L."/>
            <person name="Davis C.M."/>
            <person name="Simpson J.R."/>
            <person name="Lauterbach L."/>
            <person name="Steele A.D."/>
            <person name="Gui C."/>
            <person name="Meng S."/>
            <person name="Li G."/>
            <person name="Viehrig K."/>
            <person name="Ye F."/>
            <person name="Su P."/>
            <person name="Kiefer A.F."/>
            <person name="Nichols A."/>
            <person name="Cepeda A.J."/>
            <person name="Yan W."/>
            <person name="Fan B."/>
            <person name="Jiang Y."/>
            <person name="Adhikari A."/>
            <person name="Zheng C.-J."/>
            <person name="Schuster L."/>
            <person name="Cowan T.M."/>
            <person name="Smanski M.J."/>
            <person name="Chevrette M.G."/>
            <person name="De Carvalho L.P.S."/>
            <person name="Shen B."/>
        </authorList>
    </citation>
    <scope>NUCLEOTIDE SEQUENCE [LARGE SCALE GENOMIC DNA]</scope>
    <source>
        <strain evidence="7 8">NPDC049503</strain>
    </source>
</reference>